<keyword evidence="6" id="KW-1185">Reference proteome</keyword>
<dbReference type="Proteomes" id="UP000774570">
    <property type="component" value="Unassembled WGS sequence"/>
</dbReference>
<dbReference type="InterPro" id="IPR018197">
    <property type="entry name" value="Glycerate_kinase_RE-like"/>
</dbReference>
<gene>
    <name evidence="5" type="ORF">K1Y72_00160</name>
</gene>
<dbReference type="GO" id="GO:0016301">
    <property type="term" value="F:kinase activity"/>
    <property type="evidence" value="ECO:0007669"/>
    <property type="project" value="UniProtKB-KW"/>
</dbReference>
<protein>
    <submittedName>
        <fullName evidence="5">Glycerate kinase</fullName>
    </submittedName>
</protein>
<evidence type="ECO:0000256" key="3">
    <source>
        <dbReference type="ARBA" id="ARBA00022777"/>
    </source>
</evidence>
<accession>A0ABS7FMH6</accession>
<evidence type="ECO:0000256" key="4">
    <source>
        <dbReference type="PIRNR" id="PIRNR006078"/>
    </source>
</evidence>
<dbReference type="EMBL" id="JAIBOA010000001">
    <property type="protein sequence ID" value="MBW8480758.1"/>
    <property type="molecule type" value="Genomic_DNA"/>
</dbReference>
<sequence>MLLAPDRFAGALSAARVAGHLAAGLGRVRPDVPLVALPVADGGDGTAEAAIAAGWRRVEVRVCGPTGRPVTAALAVRGDTALVEMAEASGARRVPDGRPQPLTATSAGTGQLLVHAVRMGARRIVLGLGGAAGADGGAGMVQGMGGRLLDALGNDLPPGGAALRALHALDLRGLPDLSGVRVVIAGDAGGPLLGRAGVAAAGHRSGGGREEARLLDAGLRRWADLAEAASRRAARDLAGAGAAGGVGFAALAFLGATVEPGTPFLLDLLGFTEKARGARLVVTGEATLDAASLRGGTPAGVARAAARAGAQVVAVACRRGLTGEQLRRARIQAVYALEDIERDPARRTRRAGSLLEELTVAIAAEWLPPAPAGR</sequence>
<dbReference type="PANTHER" id="PTHR21599">
    <property type="entry name" value="GLYCERATE KINASE"/>
    <property type="match status" value="1"/>
</dbReference>
<organism evidence="5 6">
    <name type="scientific">Actinomadura parmotrematis</name>
    <dbReference type="NCBI Taxonomy" id="2864039"/>
    <lineage>
        <taxon>Bacteria</taxon>
        <taxon>Bacillati</taxon>
        <taxon>Actinomycetota</taxon>
        <taxon>Actinomycetes</taxon>
        <taxon>Streptosporangiales</taxon>
        <taxon>Thermomonosporaceae</taxon>
        <taxon>Actinomadura</taxon>
    </lineage>
</organism>
<dbReference type="NCBIfam" id="TIGR00045">
    <property type="entry name" value="glycerate kinase"/>
    <property type="match status" value="1"/>
</dbReference>
<dbReference type="SUPFAM" id="SSF110738">
    <property type="entry name" value="Glycerate kinase I"/>
    <property type="match status" value="1"/>
</dbReference>
<comment type="caution">
    <text evidence="5">The sequence shown here is derived from an EMBL/GenBank/DDBJ whole genome shotgun (WGS) entry which is preliminary data.</text>
</comment>
<dbReference type="InterPro" id="IPR036129">
    <property type="entry name" value="Glycerate_kinase_sf"/>
</dbReference>
<dbReference type="Gene3D" id="3.40.50.10350">
    <property type="entry name" value="Glycerate kinase, domain 1"/>
    <property type="match status" value="1"/>
</dbReference>
<dbReference type="PANTHER" id="PTHR21599:SF0">
    <property type="entry name" value="GLYCERATE KINASE"/>
    <property type="match status" value="1"/>
</dbReference>
<evidence type="ECO:0000313" key="6">
    <source>
        <dbReference type="Proteomes" id="UP000774570"/>
    </source>
</evidence>
<dbReference type="InterPro" id="IPR018193">
    <property type="entry name" value="Glyc_kinase_flavodox-like_fold"/>
</dbReference>
<dbReference type="InterPro" id="IPR004381">
    <property type="entry name" value="Glycerate_kinase"/>
</dbReference>
<proteinExistence type="inferred from homology"/>
<reference evidence="5 6" key="1">
    <citation type="submission" date="2021-07" db="EMBL/GenBank/DDBJ databases">
        <title>Actinomadura sp. PM05-2 isolated from lichen.</title>
        <authorList>
            <person name="Somphong A."/>
            <person name="Phongsopitanun W."/>
            <person name="Tanasupawat S."/>
            <person name="Peongsungnone V."/>
        </authorList>
    </citation>
    <scope>NUCLEOTIDE SEQUENCE [LARGE SCALE GENOMIC DNA]</scope>
    <source>
        <strain evidence="5 6">PM05-2</strain>
    </source>
</reference>
<dbReference type="Gene3D" id="3.90.1510.10">
    <property type="entry name" value="Glycerate kinase, domain 2"/>
    <property type="match status" value="1"/>
</dbReference>
<evidence type="ECO:0000256" key="1">
    <source>
        <dbReference type="ARBA" id="ARBA00006284"/>
    </source>
</evidence>
<dbReference type="PIRSF" id="PIRSF006078">
    <property type="entry name" value="GlxK"/>
    <property type="match status" value="1"/>
</dbReference>
<comment type="similarity">
    <text evidence="1 4">Belongs to the glycerate kinase type-1 family.</text>
</comment>
<keyword evidence="2 4" id="KW-0808">Transferase</keyword>
<name>A0ABS7FMH6_9ACTN</name>
<keyword evidence="3 4" id="KW-0418">Kinase</keyword>
<dbReference type="Pfam" id="PF02595">
    <property type="entry name" value="Gly_kinase"/>
    <property type="match status" value="1"/>
</dbReference>
<evidence type="ECO:0000256" key="2">
    <source>
        <dbReference type="ARBA" id="ARBA00022679"/>
    </source>
</evidence>
<evidence type="ECO:0000313" key="5">
    <source>
        <dbReference type="EMBL" id="MBW8480758.1"/>
    </source>
</evidence>